<dbReference type="EMBL" id="JAATJA010000001">
    <property type="protein sequence ID" value="NJB67671.1"/>
    <property type="molecule type" value="Genomic_DNA"/>
</dbReference>
<accession>A0A846QHI4</accession>
<reference evidence="1 2" key="1">
    <citation type="submission" date="2020-03" db="EMBL/GenBank/DDBJ databases">
        <title>Genomic Encyclopedia of Type Strains, Phase IV (KMG-IV): sequencing the most valuable type-strain genomes for metagenomic binning, comparative biology and taxonomic classification.</title>
        <authorList>
            <person name="Goeker M."/>
        </authorList>
    </citation>
    <scope>NUCLEOTIDE SEQUENCE [LARGE SCALE GENOMIC DNA]</scope>
    <source>
        <strain evidence="1 2">DSM 24233</strain>
    </source>
</reference>
<proteinExistence type="predicted"/>
<dbReference type="Proteomes" id="UP000580856">
    <property type="component" value="Unassembled WGS sequence"/>
</dbReference>
<dbReference type="AlphaFoldDB" id="A0A846QHI4"/>
<keyword evidence="2" id="KW-1185">Reference proteome</keyword>
<sequence length="246" mass="27700">MGDNDTRAEALRIAFLEAKRKVAERVGTHVEVMTGMSEFALTRDEVRTYAAATMRVEIVEEEFLLRDGAFAVRVKVRAEVNPEDLSRGLERAARERSALEEVTRRADAARALEDRAIDLQRRIGEAQPEELPEFRREQAQVLRSLEEVQAEHDRRVEDAALLGEQAMRFVEAGMTRDDVVSLLGTARASRQNRAGGSLYECWYYGGIWIVLRDGVVTCKRTRLGYSQRYGGDCNCAGIVGTGEVFR</sequence>
<protein>
    <submittedName>
        <fullName evidence="1">Uncharacterized protein</fullName>
    </submittedName>
</protein>
<organism evidence="1 2">
    <name type="scientific">Desulfobaculum xiamenense</name>
    <dbReference type="NCBI Taxonomy" id="995050"/>
    <lineage>
        <taxon>Bacteria</taxon>
        <taxon>Pseudomonadati</taxon>
        <taxon>Thermodesulfobacteriota</taxon>
        <taxon>Desulfovibrionia</taxon>
        <taxon>Desulfovibrionales</taxon>
        <taxon>Desulfovibrionaceae</taxon>
        <taxon>Desulfobaculum</taxon>
    </lineage>
</organism>
<evidence type="ECO:0000313" key="1">
    <source>
        <dbReference type="EMBL" id="NJB67671.1"/>
    </source>
</evidence>
<dbReference type="RefSeq" id="WP_209280078.1">
    <property type="nucleotide sequence ID" value="NZ_JAATJA010000001.1"/>
</dbReference>
<evidence type="ECO:0000313" key="2">
    <source>
        <dbReference type="Proteomes" id="UP000580856"/>
    </source>
</evidence>
<name>A0A846QHI4_9BACT</name>
<comment type="caution">
    <text evidence="1">The sequence shown here is derived from an EMBL/GenBank/DDBJ whole genome shotgun (WGS) entry which is preliminary data.</text>
</comment>
<gene>
    <name evidence="1" type="ORF">GGQ74_001311</name>
</gene>